<feature type="chain" id="PRO_5003214002" description="DUF4168 domain-containing protein" evidence="1">
    <location>
        <begin position="28"/>
        <end position="126"/>
    </location>
</feature>
<evidence type="ECO:0000313" key="3">
    <source>
        <dbReference type="EMBL" id="ADU65140.1"/>
    </source>
</evidence>
<feature type="domain" description="DUF4168" evidence="2">
    <location>
        <begin position="41"/>
        <end position="117"/>
    </location>
</feature>
<reference evidence="3 4" key="1">
    <citation type="submission" date="2010-12" db="EMBL/GenBank/DDBJ databases">
        <title>Complete sequence of Desulfurispirillum indicum S5.</title>
        <authorList>
            <consortium name="US DOE Joint Genome Institute"/>
            <person name="Lucas S."/>
            <person name="Copeland A."/>
            <person name="Lapidus A."/>
            <person name="Cheng J.-F."/>
            <person name="Goodwin L."/>
            <person name="Pitluck S."/>
            <person name="Chertkov O."/>
            <person name="Held B."/>
            <person name="Detter J.C."/>
            <person name="Han C."/>
            <person name="Tapia R."/>
            <person name="Land M."/>
            <person name="Hauser L."/>
            <person name="Kyrpides N."/>
            <person name="Ivanova N."/>
            <person name="Mikhailova N."/>
            <person name="Haggblom M."/>
            <person name="Rauschenbach I."/>
            <person name="Bini E."/>
            <person name="Woyke T."/>
        </authorList>
    </citation>
    <scope>NUCLEOTIDE SEQUENCE [LARGE SCALE GENOMIC DNA]</scope>
    <source>
        <strain evidence="4">ATCC BAA-1389 / DSM 22839 / S5</strain>
    </source>
</reference>
<dbReference type="AlphaFoldDB" id="E6W762"/>
<dbReference type="HOGENOM" id="CLU_1977928_0_0_0"/>
<dbReference type="InParanoid" id="E6W762"/>
<evidence type="ECO:0000313" key="4">
    <source>
        <dbReference type="Proteomes" id="UP000002572"/>
    </source>
</evidence>
<feature type="signal peptide" evidence="1">
    <location>
        <begin position="1"/>
        <end position="27"/>
    </location>
</feature>
<accession>E6W762</accession>
<proteinExistence type="predicted"/>
<evidence type="ECO:0000259" key="2">
    <source>
        <dbReference type="Pfam" id="PF13767"/>
    </source>
</evidence>
<name>E6W762_DESIS</name>
<evidence type="ECO:0000256" key="1">
    <source>
        <dbReference type="SAM" id="SignalP"/>
    </source>
</evidence>
<keyword evidence="4" id="KW-1185">Reference proteome</keyword>
<dbReference type="RefSeq" id="WP_013505029.1">
    <property type="nucleotide sequence ID" value="NC_014836.1"/>
</dbReference>
<sequence>MKSYLQLPATIAFAFALVFSVTSIASAQQAPHQQVEMRDVSSQEIRQVSEAYVEISAIQQEYQAKLGNVQDPEEAQRLQQQANEEMTQVVLDSGMEVDAYNEIMLMAQMNEELRGRILEKIEQLQR</sequence>
<dbReference type="STRING" id="653733.Selin_0384"/>
<dbReference type="InterPro" id="IPR025433">
    <property type="entry name" value="DUF4168"/>
</dbReference>
<dbReference type="Proteomes" id="UP000002572">
    <property type="component" value="Chromosome"/>
</dbReference>
<dbReference type="Pfam" id="PF13767">
    <property type="entry name" value="DUF4168"/>
    <property type="match status" value="1"/>
</dbReference>
<gene>
    <name evidence="3" type="ordered locus">Selin_0384</name>
</gene>
<dbReference type="EMBL" id="CP002432">
    <property type="protein sequence ID" value="ADU65140.1"/>
    <property type="molecule type" value="Genomic_DNA"/>
</dbReference>
<keyword evidence="1" id="KW-0732">Signal</keyword>
<organism evidence="3 4">
    <name type="scientific">Desulfurispirillum indicum (strain ATCC BAA-1389 / DSM 22839 / S5)</name>
    <dbReference type="NCBI Taxonomy" id="653733"/>
    <lineage>
        <taxon>Bacteria</taxon>
        <taxon>Pseudomonadati</taxon>
        <taxon>Chrysiogenota</taxon>
        <taxon>Chrysiogenia</taxon>
        <taxon>Chrysiogenales</taxon>
        <taxon>Chrysiogenaceae</taxon>
        <taxon>Desulfurispirillum</taxon>
    </lineage>
</organism>
<dbReference type="KEGG" id="din:Selin_0384"/>
<protein>
    <recommendedName>
        <fullName evidence="2">DUF4168 domain-containing protein</fullName>
    </recommendedName>
</protein>